<feature type="signal peptide" evidence="5">
    <location>
        <begin position="1"/>
        <end position="21"/>
    </location>
</feature>
<dbReference type="GO" id="GO:0042956">
    <property type="term" value="P:maltodextrin transmembrane transport"/>
    <property type="evidence" value="ECO:0007669"/>
    <property type="project" value="TreeGrafter"/>
</dbReference>
<dbReference type="PANTHER" id="PTHR30061:SF50">
    <property type="entry name" value="MALTOSE_MALTODEXTRIN-BINDING PERIPLASMIC PROTEIN"/>
    <property type="match status" value="1"/>
</dbReference>
<evidence type="ECO:0000256" key="4">
    <source>
        <dbReference type="SAM" id="MobiDB-lite"/>
    </source>
</evidence>
<comment type="caution">
    <text evidence="6">The sequence shown here is derived from an EMBL/GenBank/DDBJ whole genome shotgun (WGS) entry which is preliminary data.</text>
</comment>
<dbReference type="GO" id="GO:0015768">
    <property type="term" value="P:maltose transport"/>
    <property type="evidence" value="ECO:0007669"/>
    <property type="project" value="TreeGrafter"/>
</dbReference>
<dbReference type="GO" id="GO:1901982">
    <property type="term" value="F:maltose binding"/>
    <property type="evidence" value="ECO:0007669"/>
    <property type="project" value="TreeGrafter"/>
</dbReference>
<comment type="similarity">
    <text evidence="1">Belongs to the bacterial solute-binding protein 1 family.</text>
</comment>
<keyword evidence="2" id="KW-0813">Transport</keyword>
<dbReference type="Proteomes" id="UP000886883">
    <property type="component" value="Unassembled WGS sequence"/>
</dbReference>
<dbReference type="GO" id="GO:0055052">
    <property type="term" value="C:ATP-binding cassette (ABC) transporter complex, substrate-binding subunit-containing"/>
    <property type="evidence" value="ECO:0007669"/>
    <property type="project" value="TreeGrafter"/>
</dbReference>
<evidence type="ECO:0000256" key="2">
    <source>
        <dbReference type="ARBA" id="ARBA00022448"/>
    </source>
</evidence>
<reference evidence="6" key="2">
    <citation type="submission" date="2021-04" db="EMBL/GenBank/DDBJ databases">
        <authorList>
            <person name="Gilroy R."/>
        </authorList>
    </citation>
    <scope>NUCLEOTIDE SEQUENCE</scope>
    <source>
        <strain evidence="6">USAMLcec3-2134</strain>
    </source>
</reference>
<evidence type="ECO:0000256" key="3">
    <source>
        <dbReference type="ARBA" id="ARBA00022729"/>
    </source>
</evidence>
<accession>A0A9D2MTR3</accession>
<organism evidence="6 7">
    <name type="scientific">Candidatus Eisenbergiella merdigallinarum</name>
    <dbReference type="NCBI Taxonomy" id="2838552"/>
    <lineage>
        <taxon>Bacteria</taxon>
        <taxon>Bacillati</taxon>
        <taxon>Bacillota</taxon>
        <taxon>Clostridia</taxon>
        <taxon>Lachnospirales</taxon>
        <taxon>Lachnospiraceae</taxon>
        <taxon>Eisenbergiella</taxon>
    </lineage>
</organism>
<dbReference type="Gene3D" id="3.40.190.10">
    <property type="entry name" value="Periplasmic binding protein-like II"/>
    <property type="match status" value="1"/>
</dbReference>
<dbReference type="Pfam" id="PF01547">
    <property type="entry name" value="SBP_bac_1"/>
    <property type="match status" value="1"/>
</dbReference>
<dbReference type="EMBL" id="DWXE01000028">
    <property type="protein sequence ID" value="HJB91495.1"/>
    <property type="molecule type" value="Genomic_DNA"/>
</dbReference>
<dbReference type="PANTHER" id="PTHR30061">
    <property type="entry name" value="MALTOSE-BINDING PERIPLASMIC PROTEIN"/>
    <property type="match status" value="1"/>
</dbReference>
<feature type="region of interest" description="Disordered" evidence="4">
    <location>
        <begin position="30"/>
        <end position="53"/>
    </location>
</feature>
<protein>
    <submittedName>
        <fullName evidence="6">Sugar ABC transporter substrate-binding protein</fullName>
    </submittedName>
</protein>
<dbReference type="InterPro" id="IPR006059">
    <property type="entry name" value="SBP"/>
</dbReference>
<dbReference type="PROSITE" id="PS51257">
    <property type="entry name" value="PROKAR_LIPOPROTEIN"/>
    <property type="match status" value="1"/>
</dbReference>
<evidence type="ECO:0000313" key="7">
    <source>
        <dbReference type="Proteomes" id="UP000886883"/>
    </source>
</evidence>
<evidence type="ECO:0000256" key="5">
    <source>
        <dbReference type="SAM" id="SignalP"/>
    </source>
</evidence>
<evidence type="ECO:0000313" key="6">
    <source>
        <dbReference type="EMBL" id="HJB91495.1"/>
    </source>
</evidence>
<dbReference type="CDD" id="cd13585">
    <property type="entry name" value="PBP2_TMBP_like"/>
    <property type="match status" value="1"/>
</dbReference>
<gene>
    <name evidence="6" type="ORF">H9763_08520</name>
</gene>
<name>A0A9D2MTR3_9FIRM</name>
<dbReference type="AlphaFoldDB" id="A0A9D2MTR3"/>
<dbReference type="SUPFAM" id="SSF53850">
    <property type="entry name" value="Periplasmic binding protein-like II"/>
    <property type="match status" value="1"/>
</dbReference>
<feature type="compositionally biased region" description="Polar residues" evidence="4">
    <location>
        <begin position="30"/>
        <end position="45"/>
    </location>
</feature>
<feature type="chain" id="PRO_5038498078" evidence="5">
    <location>
        <begin position="22"/>
        <end position="450"/>
    </location>
</feature>
<sequence>MKKKLAVFLCAAMALGLTACSAEQTAQTNDASQTEMTGAESTEQSVAEGGTSEAPVELEVAFWGDKAEIEMKSALLEQYEEEHPNVTIKQTYTDGGTYQAKLQMWFSSGKAPDVLGIANDLIEPYKELGVIEDLKPYMEADGMLDGNTWEQSAVDSFTFGENIFAAPYIYKSLAVAYNKDLFDEEGIPYPSEDWTEDDLLDAARSLTKGEGTDKQWGIRMSTYPTNFYRNMFGSPAYLVEERKMNVRDNDEIKYAMQLFSDMVKEGITPNETFDSMLGSGFETGKFAMAIVAPWDMATLDSMIGDSFAWDVEVLPYNETFETPWKGYLFADGFTMTSACENKEAAWDLIKWLTASEEAQAASAAAGVPVYTPYATSDAYLNEFTTSNHYNKKVFVDMLKNSVGGQTTGVWAQINDEMNLEYQRAVAGEITIDEAIDLIDQKGTQFLESAE</sequence>
<reference evidence="6" key="1">
    <citation type="journal article" date="2021" name="PeerJ">
        <title>Extensive microbial diversity within the chicken gut microbiome revealed by metagenomics and culture.</title>
        <authorList>
            <person name="Gilroy R."/>
            <person name="Ravi A."/>
            <person name="Getino M."/>
            <person name="Pursley I."/>
            <person name="Horton D.L."/>
            <person name="Alikhan N.F."/>
            <person name="Baker D."/>
            <person name="Gharbi K."/>
            <person name="Hall N."/>
            <person name="Watson M."/>
            <person name="Adriaenssens E.M."/>
            <person name="Foster-Nyarko E."/>
            <person name="Jarju S."/>
            <person name="Secka A."/>
            <person name="Antonio M."/>
            <person name="Oren A."/>
            <person name="Chaudhuri R.R."/>
            <person name="La Ragione R."/>
            <person name="Hildebrand F."/>
            <person name="Pallen M.J."/>
        </authorList>
    </citation>
    <scope>NUCLEOTIDE SEQUENCE</scope>
    <source>
        <strain evidence="6">USAMLcec3-2134</strain>
    </source>
</reference>
<proteinExistence type="inferred from homology"/>
<evidence type="ECO:0000256" key="1">
    <source>
        <dbReference type="ARBA" id="ARBA00008520"/>
    </source>
</evidence>
<keyword evidence="3 5" id="KW-0732">Signal</keyword>